<dbReference type="InterPro" id="IPR052159">
    <property type="entry name" value="Competence_DNA_uptake"/>
</dbReference>
<protein>
    <submittedName>
        <fullName evidence="3">MBL fold metallo-hydrolase</fullName>
    </submittedName>
</protein>
<dbReference type="Gene3D" id="3.40.10.10">
    <property type="entry name" value="DNA Methylphosphotriester Repair Domain"/>
    <property type="match status" value="1"/>
</dbReference>
<feature type="domain" description="Metallo-beta-lactamase" evidence="2">
    <location>
        <begin position="67"/>
        <end position="259"/>
    </location>
</feature>
<organism evidence="3 4">
    <name type="scientific">Enterocloster hominis</name>
    <name type="common">ex Liu et al. 2021</name>
    <dbReference type="NCBI Taxonomy" id="2763663"/>
    <lineage>
        <taxon>Bacteria</taxon>
        <taxon>Bacillati</taxon>
        <taxon>Bacillota</taxon>
        <taxon>Clostridia</taxon>
        <taxon>Lachnospirales</taxon>
        <taxon>Lachnospiraceae</taxon>
        <taxon>Enterocloster</taxon>
    </lineage>
</organism>
<feature type="region of interest" description="Disordered" evidence="1">
    <location>
        <begin position="333"/>
        <end position="370"/>
    </location>
</feature>
<dbReference type="InterPro" id="IPR001279">
    <property type="entry name" value="Metallo-B-lactamas"/>
</dbReference>
<proteinExistence type="predicted"/>
<dbReference type="EMBL" id="JACRTJ010000018">
    <property type="protein sequence ID" value="MBC8599292.1"/>
    <property type="molecule type" value="Genomic_DNA"/>
</dbReference>
<sequence>MEEIRNKKKIWGWRKEGAGRGAARFLLSVLLAAGLISGCGNSAGAELPAEQTVDGSGLEVHFIDVGQADAALVLCDGESMLIDGGNSEDSDVIYTYLEKQKVEELDYMVCTHAHEDHVGGLSGALTYASVDTALAPVTEYDSRAFRNFLEGLEKQGTEITIPEAGDSFSLGSAQVKILGPVRETDETNNTSIVLRIVYGDTSFLFTGDAEREEEEDILDTGEVLKSTVLKVGHHGSDSSTSYPFLREVMPEYGVISVGTGNTYGHPTQEVLSRLRDAGVTVYRTDLQGDIICTSDGAEVTFRTAKNTAPQEGRKPDQEEKEYILNTNTMKFHAPGCSSAAEMGPENKKEFKGTREELLDQGYSPCGRCKP</sequence>
<evidence type="ECO:0000313" key="3">
    <source>
        <dbReference type="EMBL" id="MBC8599292.1"/>
    </source>
</evidence>
<dbReference type="PANTHER" id="PTHR30619">
    <property type="entry name" value="DNA INTERNALIZATION/COMPETENCE PROTEIN COMEC/REC2"/>
    <property type="match status" value="1"/>
</dbReference>
<dbReference type="SUPFAM" id="SSF57884">
    <property type="entry name" value="Ada DNA repair protein, N-terminal domain (N-Ada 10)"/>
    <property type="match status" value="1"/>
</dbReference>
<keyword evidence="4" id="KW-1185">Reference proteome</keyword>
<dbReference type="CDD" id="cd07731">
    <property type="entry name" value="ComA-like_MBL-fold"/>
    <property type="match status" value="1"/>
</dbReference>
<dbReference type="SUPFAM" id="SSF56281">
    <property type="entry name" value="Metallo-hydrolase/oxidoreductase"/>
    <property type="match status" value="1"/>
</dbReference>
<evidence type="ECO:0000313" key="4">
    <source>
        <dbReference type="Proteomes" id="UP000647491"/>
    </source>
</evidence>
<dbReference type="PANTHER" id="PTHR30619:SF7">
    <property type="entry name" value="BETA-LACTAMASE DOMAIN PROTEIN"/>
    <property type="match status" value="1"/>
</dbReference>
<accession>A0ABR7NVA5</accession>
<comment type="caution">
    <text evidence="3">The sequence shown here is derived from an EMBL/GenBank/DDBJ whole genome shotgun (WGS) entry which is preliminary data.</text>
</comment>
<dbReference type="Pfam" id="PF00753">
    <property type="entry name" value="Lactamase_B"/>
    <property type="match status" value="1"/>
</dbReference>
<dbReference type="RefSeq" id="WP_262427581.1">
    <property type="nucleotide sequence ID" value="NZ_JACRTJ010000018.1"/>
</dbReference>
<feature type="compositionally biased region" description="Basic and acidic residues" evidence="1">
    <location>
        <begin position="344"/>
        <end position="357"/>
    </location>
</feature>
<dbReference type="SMART" id="SM00849">
    <property type="entry name" value="Lactamase_B"/>
    <property type="match status" value="1"/>
</dbReference>
<dbReference type="InterPro" id="IPR035451">
    <property type="entry name" value="Ada-like_dom_sf"/>
</dbReference>
<name>A0ABR7NVA5_9FIRM</name>
<reference evidence="3 4" key="1">
    <citation type="submission" date="2020-08" db="EMBL/GenBank/DDBJ databases">
        <title>Genome public.</title>
        <authorList>
            <person name="Liu C."/>
            <person name="Sun Q."/>
        </authorList>
    </citation>
    <scope>NUCLEOTIDE SEQUENCE [LARGE SCALE GENOMIC DNA]</scope>
    <source>
        <strain evidence="3 4">BX10</strain>
    </source>
</reference>
<dbReference type="InterPro" id="IPR036866">
    <property type="entry name" value="RibonucZ/Hydroxyglut_hydro"/>
</dbReference>
<dbReference type="InterPro" id="IPR035681">
    <property type="entry name" value="ComA-like_MBL"/>
</dbReference>
<dbReference type="Proteomes" id="UP000647491">
    <property type="component" value="Unassembled WGS sequence"/>
</dbReference>
<evidence type="ECO:0000256" key="1">
    <source>
        <dbReference type="SAM" id="MobiDB-lite"/>
    </source>
</evidence>
<gene>
    <name evidence="3" type="ORF">H8708_08640</name>
</gene>
<dbReference type="Gene3D" id="3.60.15.10">
    <property type="entry name" value="Ribonuclease Z/Hydroxyacylglutathione hydrolase-like"/>
    <property type="match status" value="1"/>
</dbReference>
<evidence type="ECO:0000259" key="2">
    <source>
        <dbReference type="SMART" id="SM00849"/>
    </source>
</evidence>